<keyword evidence="3" id="KW-0449">Lipoprotein</keyword>
<dbReference type="InterPro" id="IPR000742">
    <property type="entry name" value="EGF"/>
</dbReference>
<organism evidence="3 4">
    <name type="scientific">Xenoophorus captivus</name>
    <dbReference type="NCBI Taxonomy" id="1517983"/>
    <lineage>
        <taxon>Eukaryota</taxon>
        <taxon>Metazoa</taxon>
        <taxon>Chordata</taxon>
        <taxon>Craniata</taxon>
        <taxon>Vertebrata</taxon>
        <taxon>Euteleostomi</taxon>
        <taxon>Actinopterygii</taxon>
        <taxon>Neopterygii</taxon>
        <taxon>Teleostei</taxon>
        <taxon>Neoteleostei</taxon>
        <taxon>Acanthomorphata</taxon>
        <taxon>Ovalentaria</taxon>
        <taxon>Atherinomorphae</taxon>
        <taxon>Cyprinodontiformes</taxon>
        <taxon>Goodeidae</taxon>
        <taxon>Xenoophorus</taxon>
    </lineage>
</organism>
<keyword evidence="4" id="KW-1185">Reference proteome</keyword>
<dbReference type="InterPro" id="IPR050778">
    <property type="entry name" value="Cueball_EGF_LRP_Nidogen"/>
</dbReference>
<keyword evidence="3" id="KW-0675">Receptor</keyword>
<evidence type="ECO:0000313" key="3">
    <source>
        <dbReference type="EMBL" id="MEQ2203179.1"/>
    </source>
</evidence>
<gene>
    <name evidence="3" type="primary">LRP6_2</name>
    <name evidence="3" type="ORF">XENOCAPTIV_026122</name>
</gene>
<dbReference type="Proteomes" id="UP001434883">
    <property type="component" value="Unassembled WGS sequence"/>
</dbReference>
<dbReference type="Gene3D" id="2.120.10.30">
    <property type="entry name" value="TolB, C-terminal domain"/>
    <property type="match status" value="3"/>
</dbReference>
<dbReference type="PROSITE" id="PS51120">
    <property type="entry name" value="LDLRB"/>
    <property type="match status" value="1"/>
</dbReference>
<comment type="caution">
    <text evidence="3">The sequence shown here is derived from an EMBL/GenBank/DDBJ whole genome shotgun (WGS) entry which is preliminary data.</text>
</comment>
<protein>
    <submittedName>
        <fullName evidence="3">Low-density lipoprotein receptor- protein 6</fullName>
    </submittedName>
</protein>
<dbReference type="SUPFAM" id="SSF63825">
    <property type="entry name" value="YWTD domain"/>
    <property type="match status" value="2"/>
</dbReference>
<sequence>MDGTGRITLVSDVGRANGLTIDYAERRLYWADLDTTLIESSNMLDSGSVCSAPPVRTKFNSSVSMIKVLVRSIHLLSVLPLVHLSHVVVCQDRGGQEREVIADDLPHPFGLTQYQDYIYWTDWSHRSIERANKTSGQNRTLIQGHLDYVMDILVFHSSRQAGWNACASTNGHCSHLCLAVPSSFVCGCPAHFSLNYDNKTCSAPISFLLFSQKAAINRMVIDEQQSPDIVLPIHNLKNVRAIDYDPLDKQLYWIDSKQNVIRRSQEDGNQVPPLIQFFQFLVLSFNTGKPGMWREGQGDW</sequence>
<evidence type="ECO:0000313" key="4">
    <source>
        <dbReference type="Proteomes" id="UP001434883"/>
    </source>
</evidence>
<evidence type="ECO:0000259" key="2">
    <source>
        <dbReference type="SMART" id="SM00181"/>
    </source>
</evidence>
<dbReference type="PANTHER" id="PTHR46513:SF40">
    <property type="entry name" value="LOW-DENSITY LIPOPROTEIN RECEPTOR-RELATED PROTEIN 6"/>
    <property type="match status" value="1"/>
</dbReference>
<proteinExistence type="predicted"/>
<feature type="repeat" description="LDL-receptor class B" evidence="1">
    <location>
        <begin position="116"/>
        <end position="158"/>
    </location>
</feature>
<dbReference type="SUPFAM" id="SSF57196">
    <property type="entry name" value="EGF/Laminin"/>
    <property type="match status" value="1"/>
</dbReference>
<dbReference type="InterPro" id="IPR011042">
    <property type="entry name" value="6-blade_b-propeller_TolB-like"/>
</dbReference>
<dbReference type="Pfam" id="PF14670">
    <property type="entry name" value="FXa_inhibition"/>
    <property type="match status" value="1"/>
</dbReference>
<dbReference type="EMBL" id="JAHRIN010034251">
    <property type="protein sequence ID" value="MEQ2203179.1"/>
    <property type="molecule type" value="Genomic_DNA"/>
</dbReference>
<dbReference type="PANTHER" id="PTHR46513">
    <property type="entry name" value="VITELLOGENIN RECEPTOR-LIKE PROTEIN-RELATED-RELATED"/>
    <property type="match status" value="1"/>
</dbReference>
<name>A0ABV0R4W3_9TELE</name>
<dbReference type="SMART" id="SM00181">
    <property type="entry name" value="EGF"/>
    <property type="match status" value="1"/>
</dbReference>
<dbReference type="InterPro" id="IPR000033">
    <property type="entry name" value="LDLR_classB_rpt"/>
</dbReference>
<feature type="domain" description="EGF-like" evidence="2">
    <location>
        <begin position="165"/>
        <end position="202"/>
    </location>
</feature>
<dbReference type="Pfam" id="PF00058">
    <property type="entry name" value="Ldl_recept_b"/>
    <property type="match status" value="1"/>
</dbReference>
<dbReference type="SMART" id="SM00135">
    <property type="entry name" value="LY"/>
    <property type="match status" value="3"/>
</dbReference>
<reference evidence="3 4" key="1">
    <citation type="submission" date="2021-06" db="EMBL/GenBank/DDBJ databases">
        <authorList>
            <person name="Palmer J.M."/>
        </authorList>
    </citation>
    <scope>NUCLEOTIDE SEQUENCE [LARGE SCALE GENOMIC DNA]</scope>
    <source>
        <strain evidence="3 4">XC_2019</strain>
        <tissue evidence="3">Muscle</tissue>
    </source>
</reference>
<accession>A0ABV0R4W3</accession>
<evidence type="ECO:0000256" key="1">
    <source>
        <dbReference type="PROSITE-ProRule" id="PRU00461"/>
    </source>
</evidence>